<evidence type="ECO:0000256" key="8">
    <source>
        <dbReference type="RuleBase" id="RU003567"/>
    </source>
</evidence>
<evidence type="ECO:0000256" key="7">
    <source>
        <dbReference type="PROSITE-ProRule" id="PRU10086"/>
    </source>
</evidence>
<evidence type="ECO:0000256" key="1">
    <source>
        <dbReference type="ARBA" id="ARBA00007039"/>
    </source>
</evidence>
<dbReference type="InterPro" id="IPR029045">
    <property type="entry name" value="ClpP/crotonase-like_dom_sf"/>
</dbReference>
<dbReference type="GO" id="GO:0004252">
    <property type="term" value="F:serine-type endopeptidase activity"/>
    <property type="evidence" value="ECO:0007669"/>
    <property type="project" value="UniProtKB-EC"/>
</dbReference>
<proteinExistence type="inferred from homology"/>
<dbReference type="Proteomes" id="UP001140206">
    <property type="component" value="Chromosome 2"/>
</dbReference>
<dbReference type="GO" id="GO:0004176">
    <property type="term" value="F:ATP-dependent peptidase activity"/>
    <property type="evidence" value="ECO:0007669"/>
    <property type="project" value="InterPro"/>
</dbReference>
<dbReference type="GO" id="GO:0009536">
    <property type="term" value="C:plastid"/>
    <property type="evidence" value="ECO:0007669"/>
    <property type="project" value="UniProtKB-ARBA"/>
</dbReference>
<name>A0AAV8FFP3_9POAL</name>
<sequence>MGKASCPLASLAIYDTIKNVVPDVRTIGMGLTASGASLILVGGSNTKRFAFPHTRVLIHQPSASRFVGTPREIELEAAEMFKLRDVIADIYSQDTGRPVNEIQNDMERDTYMSATEAQAYGIVDRVIKEKEKKKKK</sequence>
<dbReference type="PROSITE" id="PS00382">
    <property type="entry name" value="CLP_PROTEASE_HIS"/>
    <property type="match status" value="1"/>
</dbReference>
<feature type="active site" evidence="7">
    <location>
        <position position="59"/>
    </location>
</feature>
<protein>
    <recommendedName>
        <fullName evidence="8">ATP-dependent Clp protease proteolytic subunit</fullName>
    </recommendedName>
</protein>
<keyword evidence="2" id="KW-0934">Plastid</keyword>
<dbReference type="AlphaFoldDB" id="A0AAV8FFP3"/>
<evidence type="ECO:0000256" key="3">
    <source>
        <dbReference type="ARBA" id="ARBA00022670"/>
    </source>
</evidence>
<dbReference type="InterPro" id="IPR001907">
    <property type="entry name" value="ClpP"/>
</dbReference>
<comment type="similarity">
    <text evidence="1 8">Belongs to the peptidase S14 family.</text>
</comment>
<keyword evidence="5" id="KW-0720">Serine protease</keyword>
<dbReference type="CDD" id="cd07017">
    <property type="entry name" value="S14_ClpP_2"/>
    <property type="match status" value="1"/>
</dbReference>
<dbReference type="InterPro" id="IPR023562">
    <property type="entry name" value="ClpP/TepA"/>
</dbReference>
<dbReference type="GO" id="GO:0051117">
    <property type="term" value="F:ATPase binding"/>
    <property type="evidence" value="ECO:0007669"/>
    <property type="project" value="TreeGrafter"/>
</dbReference>
<dbReference type="GO" id="GO:0006515">
    <property type="term" value="P:protein quality control for misfolded or incompletely synthesized proteins"/>
    <property type="evidence" value="ECO:0007669"/>
    <property type="project" value="TreeGrafter"/>
</dbReference>
<keyword evidence="4" id="KW-0378">Hydrolase</keyword>
<comment type="catalytic activity">
    <reaction evidence="6 7">
        <text>Hydrolysis of proteins to small peptides in the presence of ATP and magnesium. alpha-casein is the usual test substrate. In the absence of ATP, only oligopeptides shorter than five residues are hydrolyzed (such as succinyl-Leu-Tyr-|-NHMec, and Leu-Tyr-Leu-|-Tyr-Trp, in which cleavage of the -Tyr-|-Leu- and -Tyr-|-Trp bonds also occurs).</text>
        <dbReference type="EC" id="3.4.21.92"/>
    </reaction>
</comment>
<dbReference type="GO" id="GO:0009368">
    <property type="term" value="C:endopeptidase Clp complex"/>
    <property type="evidence" value="ECO:0007669"/>
    <property type="project" value="TreeGrafter"/>
</dbReference>
<accession>A0AAV8FFP3</accession>
<dbReference type="EMBL" id="JAMFTS010000002">
    <property type="protein sequence ID" value="KAJ4789777.1"/>
    <property type="molecule type" value="Genomic_DNA"/>
</dbReference>
<comment type="caution">
    <text evidence="9">The sequence shown here is derived from an EMBL/GenBank/DDBJ whole genome shotgun (WGS) entry which is preliminary data.</text>
</comment>
<evidence type="ECO:0000256" key="4">
    <source>
        <dbReference type="ARBA" id="ARBA00022801"/>
    </source>
</evidence>
<organism evidence="9 10">
    <name type="scientific">Rhynchospora pubera</name>
    <dbReference type="NCBI Taxonomy" id="906938"/>
    <lineage>
        <taxon>Eukaryota</taxon>
        <taxon>Viridiplantae</taxon>
        <taxon>Streptophyta</taxon>
        <taxon>Embryophyta</taxon>
        <taxon>Tracheophyta</taxon>
        <taxon>Spermatophyta</taxon>
        <taxon>Magnoliopsida</taxon>
        <taxon>Liliopsida</taxon>
        <taxon>Poales</taxon>
        <taxon>Cyperaceae</taxon>
        <taxon>Cyperoideae</taxon>
        <taxon>Rhynchosporeae</taxon>
        <taxon>Rhynchospora</taxon>
    </lineage>
</organism>
<evidence type="ECO:0000256" key="5">
    <source>
        <dbReference type="ARBA" id="ARBA00022825"/>
    </source>
</evidence>
<dbReference type="SUPFAM" id="SSF52096">
    <property type="entry name" value="ClpP/crotonase"/>
    <property type="match status" value="1"/>
</dbReference>
<gene>
    <name evidence="9" type="ORF">LUZ62_041023</name>
</gene>
<evidence type="ECO:0000256" key="6">
    <source>
        <dbReference type="ARBA" id="ARBA00034021"/>
    </source>
</evidence>
<dbReference type="InterPro" id="IPR033135">
    <property type="entry name" value="ClpP_His_AS"/>
</dbReference>
<dbReference type="PRINTS" id="PR00127">
    <property type="entry name" value="CLPPROTEASEP"/>
</dbReference>
<reference evidence="9" key="1">
    <citation type="submission" date="2022-08" db="EMBL/GenBank/DDBJ databases">
        <authorList>
            <person name="Marques A."/>
        </authorList>
    </citation>
    <scope>NUCLEOTIDE SEQUENCE</scope>
    <source>
        <strain evidence="9">RhyPub2mFocal</strain>
        <tissue evidence="9">Leaves</tissue>
    </source>
</reference>
<keyword evidence="10" id="KW-1185">Reference proteome</keyword>
<dbReference type="Gene3D" id="3.90.226.10">
    <property type="entry name" value="2-enoyl-CoA Hydratase, Chain A, domain 1"/>
    <property type="match status" value="1"/>
</dbReference>
<dbReference type="Pfam" id="PF00574">
    <property type="entry name" value="CLP_protease"/>
    <property type="match status" value="1"/>
</dbReference>
<keyword evidence="3 9" id="KW-0645">Protease</keyword>
<evidence type="ECO:0000313" key="10">
    <source>
        <dbReference type="Proteomes" id="UP001140206"/>
    </source>
</evidence>
<dbReference type="PANTHER" id="PTHR10381">
    <property type="entry name" value="ATP-DEPENDENT CLP PROTEASE PROTEOLYTIC SUBUNIT"/>
    <property type="match status" value="1"/>
</dbReference>
<dbReference type="PANTHER" id="PTHR10381:SF15">
    <property type="entry name" value="CHLOROPLASTIC ATP-DEPENDENT CLP PROTEASE PROTEOLYTIC SUBUNIT 1"/>
    <property type="match status" value="1"/>
</dbReference>
<evidence type="ECO:0000313" key="9">
    <source>
        <dbReference type="EMBL" id="KAJ4789777.1"/>
    </source>
</evidence>
<evidence type="ECO:0000256" key="2">
    <source>
        <dbReference type="ARBA" id="ARBA00022640"/>
    </source>
</evidence>